<accession>A0A9W6GQ65</accession>
<dbReference type="AlphaFoldDB" id="A0A9W6GQ65"/>
<keyword evidence="1" id="KW-1133">Transmembrane helix</keyword>
<comment type="caution">
    <text evidence="2">The sequence shown here is derived from an EMBL/GenBank/DDBJ whole genome shotgun (WGS) entry which is preliminary data.</text>
</comment>
<dbReference type="Proteomes" id="UP001144323">
    <property type="component" value="Unassembled WGS sequence"/>
</dbReference>
<feature type="transmembrane region" description="Helical" evidence="1">
    <location>
        <begin position="332"/>
        <end position="357"/>
    </location>
</feature>
<evidence type="ECO:0000313" key="3">
    <source>
        <dbReference type="Proteomes" id="UP001144323"/>
    </source>
</evidence>
<name>A0A9W6GQ65_9HYPH</name>
<feature type="transmembrane region" description="Helical" evidence="1">
    <location>
        <begin position="399"/>
        <end position="418"/>
    </location>
</feature>
<keyword evidence="3" id="KW-1185">Reference proteome</keyword>
<gene>
    <name evidence="2" type="ORF">LMG27198_01040</name>
</gene>
<evidence type="ECO:0000256" key="1">
    <source>
        <dbReference type="SAM" id="Phobius"/>
    </source>
</evidence>
<keyword evidence="1" id="KW-0472">Membrane</keyword>
<reference evidence="2" key="1">
    <citation type="journal article" date="2023" name="Int. J. Syst. Evol. Microbiol.">
        <title>Methylocystis iwaonis sp. nov., a type II methane-oxidizing bacterium from surface soil of a rice paddy field in Japan, and emended description of the genus Methylocystis (ex Whittenbury et al. 1970) Bowman et al. 1993.</title>
        <authorList>
            <person name="Kaise H."/>
            <person name="Sawadogo J.B."/>
            <person name="Alam M.S."/>
            <person name="Ueno C."/>
            <person name="Dianou D."/>
            <person name="Shinjo R."/>
            <person name="Asakawa S."/>
        </authorList>
    </citation>
    <scope>NUCLEOTIDE SEQUENCE</scope>
    <source>
        <strain evidence="2">LMG27198</strain>
    </source>
</reference>
<feature type="transmembrane region" description="Helical" evidence="1">
    <location>
        <begin position="363"/>
        <end position="387"/>
    </location>
</feature>
<feature type="transmembrane region" description="Helical" evidence="1">
    <location>
        <begin position="280"/>
        <end position="298"/>
    </location>
</feature>
<proteinExistence type="predicted"/>
<protein>
    <submittedName>
        <fullName evidence="2">Uncharacterized protein</fullName>
    </submittedName>
</protein>
<dbReference type="EMBL" id="BSEC01000001">
    <property type="protein sequence ID" value="GLI91112.1"/>
    <property type="molecule type" value="Genomic_DNA"/>
</dbReference>
<sequence>MLERALKLGTVKEVSATSRKKILEDLIYMRLAEQAIDADDDAFNRETVQRELALTRLQMLLNIYLDAKAIPAKSPSPGEIAAFVAGHPQFFGDRRVYYFSEIDIDRKKQIDLAAVKTYAQAAQRQFQETQAAEAKDKAFSKLNGYIQAVAGQFSATKGWKSTEELEPSVLAKLTQMKDGEVVVDDGSDPQRIRVLMLQASHSVPIDADHSSQVAAQMIRYGESRRAVDHLYNQLRAQAEVRYGKDALGATARPSELASQPGPGLATSNIFLKAFRWKHLWTAWISSLVVLLPAALLQFHRRTVARRETAYFLDEDLFTSLLNRAKLFSLTPIFEIVLALLSLSVSILMAMALLNAFSLFSNPIVFVTMALIGVVAGGLVLAISSTCASRLPPTISANRWLPIAGMLFMPLVGILIVVAA</sequence>
<evidence type="ECO:0000313" key="2">
    <source>
        <dbReference type="EMBL" id="GLI91112.1"/>
    </source>
</evidence>
<organism evidence="2 3">
    <name type="scientific">Methylocystis echinoides</name>
    <dbReference type="NCBI Taxonomy" id="29468"/>
    <lineage>
        <taxon>Bacteria</taxon>
        <taxon>Pseudomonadati</taxon>
        <taxon>Pseudomonadota</taxon>
        <taxon>Alphaproteobacteria</taxon>
        <taxon>Hyphomicrobiales</taxon>
        <taxon>Methylocystaceae</taxon>
        <taxon>Methylocystis</taxon>
    </lineage>
</organism>
<keyword evidence="1" id="KW-0812">Transmembrane</keyword>